<dbReference type="InterPro" id="IPR036950">
    <property type="entry name" value="PBP_transglycosylase"/>
</dbReference>
<dbReference type="Gene3D" id="1.10.3810.10">
    <property type="entry name" value="Biosynthetic peptidoglycan transglycosylase-like"/>
    <property type="match status" value="1"/>
</dbReference>
<protein>
    <submittedName>
        <fullName evidence="20">Uncharacterized protein</fullName>
    </submittedName>
</protein>
<evidence type="ECO:0000256" key="14">
    <source>
        <dbReference type="ARBA" id="ARBA00023316"/>
    </source>
</evidence>
<comment type="caution">
    <text evidence="20">The sequence shown here is derived from an EMBL/GenBank/DDBJ whole genome shotgun (WGS) entry which is preliminary data.</text>
</comment>
<evidence type="ECO:0000256" key="4">
    <source>
        <dbReference type="ARBA" id="ARBA00022475"/>
    </source>
</evidence>
<dbReference type="InterPro" id="IPR012338">
    <property type="entry name" value="Beta-lactam/transpept-like"/>
</dbReference>
<comment type="similarity">
    <text evidence="3">In the N-terminal section; belongs to the glycosyltransferase 51 family.</text>
</comment>
<dbReference type="FunFam" id="1.10.3810.10:FF:000001">
    <property type="entry name" value="Penicillin-binding protein 1A"/>
    <property type="match status" value="1"/>
</dbReference>
<keyword evidence="8" id="KW-0808">Transferase</keyword>
<organism evidence="20 21">
    <name type="scientific">Candidatus Woesebacteria bacterium GW2011_GWA1_41_7</name>
    <dbReference type="NCBI Taxonomy" id="1618556"/>
    <lineage>
        <taxon>Bacteria</taxon>
        <taxon>Candidatus Woeseibacteriota</taxon>
    </lineage>
</organism>
<accession>A0A0G0WV72</accession>
<comment type="catalytic activity">
    <reaction evidence="15">
        <text>Preferential cleavage: (Ac)2-L-Lys-D-Ala-|-D-Ala. Also transpeptidation of peptidyl-alanyl moieties that are N-acyl substituents of D-alanine.</text>
        <dbReference type="EC" id="3.4.16.4"/>
    </reaction>
</comment>
<evidence type="ECO:0000313" key="20">
    <source>
        <dbReference type="EMBL" id="KKS16605.1"/>
    </source>
</evidence>
<evidence type="ECO:0000256" key="12">
    <source>
        <dbReference type="ARBA" id="ARBA00023136"/>
    </source>
</evidence>
<dbReference type="PANTHER" id="PTHR32282:SF11">
    <property type="entry name" value="PENICILLIN-BINDING PROTEIN 1B"/>
    <property type="match status" value="1"/>
</dbReference>
<dbReference type="SUPFAM" id="SSF56601">
    <property type="entry name" value="beta-lactamase/transpeptidase-like"/>
    <property type="match status" value="1"/>
</dbReference>
<dbReference type="GO" id="GO:0009002">
    <property type="term" value="F:serine-type D-Ala-D-Ala carboxypeptidase activity"/>
    <property type="evidence" value="ECO:0007669"/>
    <property type="project" value="UniProtKB-EC"/>
</dbReference>
<keyword evidence="6" id="KW-0645">Protease</keyword>
<keyword evidence="11" id="KW-0573">Peptidoglycan synthesis</keyword>
<evidence type="ECO:0000256" key="16">
    <source>
        <dbReference type="ARBA" id="ARBA00049902"/>
    </source>
</evidence>
<dbReference type="Pfam" id="PF00905">
    <property type="entry name" value="Transpeptidase"/>
    <property type="match status" value="1"/>
</dbReference>
<keyword evidence="13" id="KW-0511">Multifunctional enzyme</keyword>
<dbReference type="GO" id="GO:0008955">
    <property type="term" value="F:peptidoglycan glycosyltransferase activity"/>
    <property type="evidence" value="ECO:0007669"/>
    <property type="project" value="UniProtKB-EC"/>
</dbReference>
<evidence type="ECO:0000256" key="13">
    <source>
        <dbReference type="ARBA" id="ARBA00023268"/>
    </source>
</evidence>
<feature type="compositionally biased region" description="Polar residues" evidence="17">
    <location>
        <begin position="839"/>
        <end position="848"/>
    </location>
</feature>
<dbReference type="SUPFAM" id="SSF53955">
    <property type="entry name" value="Lysozyme-like"/>
    <property type="match status" value="1"/>
</dbReference>
<dbReference type="GO" id="GO:0030288">
    <property type="term" value="C:outer membrane-bounded periplasmic space"/>
    <property type="evidence" value="ECO:0007669"/>
    <property type="project" value="TreeGrafter"/>
</dbReference>
<keyword evidence="7" id="KW-0328">Glycosyltransferase</keyword>
<dbReference type="PANTHER" id="PTHR32282">
    <property type="entry name" value="BINDING PROTEIN TRANSPEPTIDASE, PUTATIVE-RELATED"/>
    <property type="match status" value="1"/>
</dbReference>
<comment type="similarity">
    <text evidence="2">In the C-terminal section; belongs to the transpeptidase family.</text>
</comment>
<feature type="domain" description="Penicillin-binding protein transpeptidase" evidence="18">
    <location>
        <begin position="342"/>
        <end position="602"/>
    </location>
</feature>
<evidence type="ECO:0000256" key="3">
    <source>
        <dbReference type="ARBA" id="ARBA00007739"/>
    </source>
</evidence>
<proteinExistence type="inferred from homology"/>
<dbReference type="AlphaFoldDB" id="A0A0G0WV72"/>
<dbReference type="GO" id="GO:0071555">
    <property type="term" value="P:cell wall organization"/>
    <property type="evidence" value="ECO:0007669"/>
    <property type="project" value="UniProtKB-KW"/>
</dbReference>
<comment type="subcellular location">
    <subcellularLocation>
        <location evidence="1">Cell membrane</location>
    </subcellularLocation>
</comment>
<evidence type="ECO:0000256" key="7">
    <source>
        <dbReference type="ARBA" id="ARBA00022676"/>
    </source>
</evidence>
<dbReference type="InterPro" id="IPR013783">
    <property type="entry name" value="Ig-like_fold"/>
</dbReference>
<sequence length="862" mass="94478">MWRDRPRHATWKDRSKYRRSLSKSRKLVKWAKIAFFGAIGFFVFLLFILPVLAFNLPSPDKIVRTQGFSTKILDRNGKPLYDIYANQNRTPVEITDMPEYLRQATVAIEDKNFYKHQGFDAIGVLRGFLRIFTRGRAAGGSTLTQQLVKNVLLTNDRTIVRKIKEFVLAIQIEKKYSKDQILQMYLNEAPYGGTSWGVGAASQTYFGKDVKDLNLIECAILAGMPQSPSAYSPYSSTPTAYVERTKAVLRRMREDGYINVEQETSAADSLANYEFKPKGTSLNAPHFVQYVQKILEDTYGQALVEQGGLTVTTTLDMELQEKAQQIVTDEIAKVEKQHITNGAAVVLNPETGEILSMVGSKNFFAEDYDGQVNVTTSLRQPGSSFKPFTYVTGFKEGYSPATLLMDVPTSFPGGTGQPDYKPVNYDGKYIGPIQVRYALANSRNIPAVKMLAKVGIKDVLETATDLGINTLPPTDETLKRVGLSLTLGGGEVRLIDMTSAYSVFVNGGYRVEPVAILKVTDMNEKVLEDNTPQKGKQVLTEGQAFLISNILSDNEARKDTFGVSSYLNIANVMAKTGTTNDKRDNWTMGGNGNAMVGVWVGNNDNTPMLSVASGVSGASPIWNKITVQALKGKPAFSFKVPSDVAQVSVDNVSGYGAHDSFATRLEYFVRGSEPTLADPVHVLLKVCKSDGKLATPSDIASGNYDSKEYFRFKEEDPTSGAGGTNRWQEAILNWMNTQSDSRYHPPSDYCGTSNPLSVSFTNPHDHDSDLPTGDMTVTFSANSNSAITQVDLKLDGNRVCTFNNGANNYSCKVTFPSKGIYSIEAVAMDSANHQSNSTITVGVGQSWNPSTPSPAPSVSPTP</sequence>
<reference evidence="20 21" key="1">
    <citation type="journal article" date="2015" name="Nature">
        <title>rRNA introns, odd ribosomes, and small enigmatic genomes across a large radiation of phyla.</title>
        <authorList>
            <person name="Brown C.T."/>
            <person name="Hug L.A."/>
            <person name="Thomas B.C."/>
            <person name="Sharon I."/>
            <person name="Castelle C.J."/>
            <person name="Singh A."/>
            <person name="Wilkins M.J."/>
            <person name="Williams K.H."/>
            <person name="Banfield J.F."/>
        </authorList>
    </citation>
    <scope>NUCLEOTIDE SEQUENCE [LARGE SCALE GENOMIC DNA]</scope>
</reference>
<evidence type="ECO:0000313" key="21">
    <source>
        <dbReference type="Proteomes" id="UP000033969"/>
    </source>
</evidence>
<dbReference type="InterPro" id="IPR023346">
    <property type="entry name" value="Lysozyme-like_dom_sf"/>
</dbReference>
<dbReference type="PATRIC" id="fig|1618556.3.peg.507"/>
<dbReference type="Proteomes" id="UP000033969">
    <property type="component" value="Unassembled WGS sequence"/>
</dbReference>
<dbReference type="GO" id="GO:0006508">
    <property type="term" value="P:proteolysis"/>
    <property type="evidence" value="ECO:0007669"/>
    <property type="project" value="UniProtKB-KW"/>
</dbReference>
<dbReference type="InterPro" id="IPR001264">
    <property type="entry name" value="Glyco_trans_51"/>
</dbReference>
<dbReference type="Pfam" id="PF17957">
    <property type="entry name" value="Big_7"/>
    <property type="match status" value="1"/>
</dbReference>
<keyword evidence="10" id="KW-0133">Cell shape</keyword>
<evidence type="ECO:0000256" key="8">
    <source>
        <dbReference type="ARBA" id="ARBA00022679"/>
    </source>
</evidence>
<name>A0A0G0WV72_9BACT</name>
<dbReference type="GO" id="GO:0005886">
    <property type="term" value="C:plasma membrane"/>
    <property type="evidence" value="ECO:0007669"/>
    <property type="project" value="UniProtKB-SubCell"/>
</dbReference>
<dbReference type="InterPro" id="IPR001460">
    <property type="entry name" value="PCN-bd_Tpept"/>
</dbReference>
<evidence type="ECO:0000256" key="5">
    <source>
        <dbReference type="ARBA" id="ARBA00022645"/>
    </source>
</evidence>
<dbReference type="GO" id="GO:0008360">
    <property type="term" value="P:regulation of cell shape"/>
    <property type="evidence" value="ECO:0007669"/>
    <property type="project" value="UniProtKB-KW"/>
</dbReference>
<gene>
    <name evidence="20" type="ORF">UU74_C0037G0002</name>
</gene>
<evidence type="ECO:0000256" key="15">
    <source>
        <dbReference type="ARBA" id="ARBA00034000"/>
    </source>
</evidence>
<feature type="compositionally biased region" description="Pro residues" evidence="17">
    <location>
        <begin position="851"/>
        <end position="862"/>
    </location>
</feature>
<evidence type="ECO:0000256" key="6">
    <source>
        <dbReference type="ARBA" id="ARBA00022670"/>
    </source>
</evidence>
<dbReference type="InterPro" id="IPR050396">
    <property type="entry name" value="Glycosyltr_51/Transpeptidase"/>
</dbReference>
<evidence type="ECO:0000256" key="10">
    <source>
        <dbReference type="ARBA" id="ARBA00022960"/>
    </source>
</evidence>
<evidence type="ECO:0000256" key="9">
    <source>
        <dbReference type="ARBA" id="ARBA00022801"/>
    </source>
</evidence>
<evidence type="ECO:0000259" key="18">
    <source>
        <dbReference type="Pfam" id="PF00905"/>
    </source>
</evidence>
<dbReference type="Gene3D" id="2.60.40.10">
    <property type="entry name" value="Immunoglobulins"/>
    <property type="match status" value="1"/>
</dbReference>
<keyword evidence="9" id="KW-0378">Hydrolase</keyword>
<evidence type="ECO:0000256" key="11">
    <source>
        <dbReference type="ARBA" id="ARBA00022984"/>
    </source>
</evidence>
<comment type="catalytic activity">
    <reaction evidence="16">
        <text>[GlcNAc-(1-&gt;4)-Mur2Ac(oyl-L-Ala-gamma-D-Glu-L-Lys-D-Ala-D-Ala)](n)-di-trans,octa-cis-undecaprenyl diphosphate + beta-D-GlcNAc-(1-&gt;4)-Mur2Ac(oyl-L-Ala-gamma-D-Glu-L-Lys-D-Ala-D-Ala)-di-trans,octa-cis-undecaprenyl diphosphate = [GlcNAc-(1-&gt;4)-Mur2Ac(oyl-L-Ala-gamma-D-Glu-L-Lys-D-Ala-D-Ala)](n+1)-di-trans,octa-cis-undecaprenyl diphosphate + di-trans,octa-cis-undecaprenyl diphosphate + H(+)</text>
        <dbReference type="Rhea" id="RHEA:23708"/>
        <dbReference type="Rhea" id="RHEA-COMP:9602"/>
        <dbReference type="Rhea" id="RHEA-COMP:9603"/>
        <dbReference type="ChEBI" id="CHEBI:15378"/>
        <dbReference type="ChEBI" id="CHEBI:58405"/>
        <dbReference type="ChEBI" id="CHEBI:60033"/>
        <dbReference type="ChEBI" id="CHEBI:78435"/>
        <dbReference type="EC" id="2.4.99.28"/>
    </reaction>
</comment>
<dbReference type="GO" id="GO:0008658">
    <property type="term" value="F:penicillin binding"/>
    <property type="evidence" value="ECO:0007669"/>
    <property type="project" value="InterPro"/>
</dbReference>
<evidence type="ECO:0000259" key="19">
    <source>
        <dbReference type="Pfam" id="PF00912"/>
    </source>
</evidence>
<dbReference type="Gene3D" id="3.40.710.10">
    <property type="entry name" value="DD-peptidase/beta-lactamase superfamily"/>
    <property type="match status" value="1"/>
</dbReference>
<keyword evidence="14" id="KW-0961">Cell wall biogenesis/degradation</keyword>
<dbReference type="EMBL" id="LCBU01000037">
    <property type="protein sequence ID" value="KKS16605.1"/>
    <property type="molecule type" value="Genomic_DNA"/>
</dbReference>
<keyword evidence="4" id="KW-1003">Cell membrane</keyword>
<feature type="domain" description="Glycosyl transferase family 51" evidence="19">
    <location>
        <begin position="77"/>
        <end position="252"/>
    </location>
</feature>
<keyword evidence="5" id="KW-0121">Carboxypeptidase</keyword>
<dbReference type="Pfam" id="PF00912">
    <property type="entry name" value="Transgly"/>
    <property type="match status" value="1"/>
</dbReference>
<evidence type="ECO:0000256" key="1">
    <source>
        <dbReference type="ARBA" id="ARBA00004236"/>
    </source>
</evidence>
<evidence type="ECO:0000256" key="17">
    <source>
        <dbReference type="SAM" id="MobiDB-lite"/>
    </source>
</evidence>
<evidence type="ECO:0000256" key="2">
    <source>
        <dbReference type="ARBA" id="ARBA00007090"/>
    </source>
</evidence>
<dbReference type="NCBIfam" id="TIGR02074">
    <property type="entry name" value="PBP_1a_fam"/>
    <property type="match status" value="1"/>
</dbReference>
<keyword evidence="12" id="KW-0472">Membrane</keyword>
<dbReference type="GO" id="GO:0009252">
    <property type="term" value="P:peptidoglycan biosynthetic process"/>
    <property type="evidence" value="ECO:0007669"/>
    <property type="project" value="UniProtKB-KW"/>
</dbReference>
<feature type="region of interest" description="Disordered" evidence="17">
    <location>
        <begin position="839"/>
        <end position="862"/>
    </location>
</feature>